<sequence>MVRNSLVSLFNHCSHMATFLINGTTKNKPRLDCDGYSYIMDRSTNDKTYWRCIKYSSDCCRSRLHICILTNTIVKPPSEHMCKVDGTTLQLRMFNEHVAHRAVNTQETPDIIVTNCYKGMFDPSIARLPVRDNIKRRIRMLRQNNRVVKEPNDPNFSSVPLSLTKTIRNDQFLRCDTGPGEDRILMFASDEQADILQDTEEFLVDGTFKIVPEIFYQLHIIHGVFRDHVVPLIYALLRQKNTETYQRLINEILKIAPRWSPRFIMINFEQASIGAFQAAFPNVSVSGCYFHLRKSLHRKIQAIRNLKWLNDLVS</sequence>
<evidence type="ECO:0008006" key="8">
    <source>
        <dbReference type="Google" id="ProtNLM"/>
    </source>
</evidence>
<name>A0A818TMF7_9BILA</name>
<dbReference type="PANTHER" id="PTHR47160">
    <property type="entry name" value="PUTATIVE-RELATED"/>
    <property type="match status" value="1"/>
</dbReference>
<evidence type="ECO:0000256" key="1">
    <source>
        <dbReference type="ARBA" id="ARBA00022723"/>
    </source>
</evidence>
<dbReference type="GO" id="GO:0008270">
    <property type="term" value="F:zinc ion binding"/>
    <property type="evidence" value="ECO:0007669"/>
    <property type="project" value="UniProtKB-KW"/>
</dbReference>
<dbReference type="Gene3D" id="2.20.25.240">
    <property type="match status" value="1"/>
</dbReference>
<dbReference type="AlphaFoldDB" id="A0A818TMF7"/>
<dbReference type="InterPro" id="IPR018289">
    <property type="entry name" value="MULE_transposase_dom"/>
</dbReference>
<evidence type="ECO:0000256" key="3">
    <source>
        <dbReference type="ARBA" id="ARBA00022833"/>
    </source>
</evidence>
<dbReference type="InterPro" id="IPR007588">
    <property type="entry name" value="Znf_FLYWCH"/>
</dbReference>
<feature type="domain" description="MULE transposase" evidence="5">
    <location>
        <begin position="203"/>
        <end position="294"/>
    </location>
</feature>
<dbReference type="Pfam" id="PF04500">
    <property type="entry name" value="FLYWCH"/>
    <property type="match status" value="1"/>
</dbReference>
<comment type="caution">
    <text evidence="6">The sequence shown here is derived from an EMBL/GenBank/DDBJ whole genome shotgun (WGS) entry which is preliminary data.</text>
</comment>
<evidence type="ECO:0000256" key="2">
    <source>
        <dbReference type="ARBA" id="ARBA00022771"/>
    </source>
</evidence>
<gene>
    <name evidence="6" type="ORF">KIK155_LOCUS25534</name>
</gene>
<keyword evidence="1" id="KW-0479">Metal-binding</keyword>
<proteinExistence type="predicted"/>
<evidence type="ECO:0000313" key="7">
    <source>
        <dbReference type="Proteomes" id="UP000663865"/>
    </source>
</evidence>
<evidence type="ECO:0000259" key="4">
    <source>
        <dbReference type="Pfam" id="PF04500"/>
    </source>
</evidence>
<protein>
    <recommendedName>
        <fullName evidence="8">MULE transposase domain-containing protein</fullName>
    </recommendedName>
</protein>
<feature type="domain" description="FLYWCH-type" evidence="4">
    <location>
        <begin position="24"/>
        <end position="74"/>
    </location>
</feature>
<dbReference type="Pfam" id="PF10551">
    <property type="entry name" value="MULE"/>
    <property type="match status" value="1"/>
</dbReference>
<organism evidence="6 7">
    <name type="scientific">Rotaria socialis</name>
    <dbReference type="NCBI Taxonomy" id="392032"/>
    <lineage>
        <taxon>Eukaryota</taxon>
        <taxon>Metazoa</taxon>
        <taxon>Spiralia</taxon>
        <taxon>Gnathifera</taxon>
        <taxon>Rotifera</taxon>
        <taxon>Eurotatoria</taxon>
        <taxon>Bdelloidea</taxon>
        <taxon>Philodinida</taxon>
        <taxon>Philodinidae</taxon>
        <taxon>Rotaria</taxon>
    </lineage>
</organism>
<evidence type="ECO:0000259" key="5">
    <source>
        <dbReference type="Pfam" id="PF10551"/>
    </source>
</evidence>
<dbReference type="PANTHER" id="PTHR47160:SF10">
    <property type="entry name" value="MULE TRANSPOSASE DOMAIN-CONTAINING PROTEIN"/>
    <property type="match status" value="1"/>
</dbReference>
<dbReference type="EMBL" id="CAJNYV010004615">
    <property type="protein sequence ID" value="CAF3684045.1"/>
    <property type="molecule type" value="Genomic_DNA"/>
</dbReference>
<reference evidence="6" key="1">
    <citation type="submission" date="2021-02" db="EMBL/GenBank/DDBJ databases">
        <authorList>
            <person name="Nowell W R."/>
        </authorList>
    </citation>
    <scope>NUCLEOTIDE SEQUENCE</scope>
</reference>
<evidence type="ECO:0000313" key="6">
    <source>
        <dbReference type="EMBL" id="CAF3684045.1"/>
    </source>
</evidence>
<keyword evidence="2" id="KW-0863">Zinc-finger</keyword>
<dbReference type="Proteomes" id="UP000663865">
    <property type="component" value="Unassembled WGS sequence"/>
</dbReference>
<accession>A0A818TMF7</accession>
<keyword evidence="3" id="KW-0862">Zinc</keyword>